<organism evidence="1 2">
    <name type="scientific">Corchorus olitorius</name>
    <dbReference type="NCBI Taxonomy" id="93759"/>
    <lineage>
        <taxon>Eukaryota</taxon>
        <taxon>Viridiplantae</taxon>
        <taxon>Streptophyta</taxon>
        <taxon>Embryophyta</taxon>
        <taxon>Tracheophyta</taxon>
        <taxon>Spermatophyta</taxon>
        <taxon>Magnoliopsida</taxon>
        <taxon>eudicotyledons</taxon>
        <taxon>Gunneridae</taxon>
        <taxon>Pentapetalae</taxon>
        <taxon>rosids</taxon>
        <taxon>malvids</taxon>
        <taxon>Malvales</taxon>
        <taxon>Malvaceae</taxon>
        <taxon>Grewioideae</taxon>
        <taxon>Apeibeae</taxon>
        <taxon>Corchorus</taxon>
    </lineage>
</organism>
<dbReference type="AlphaFoldDB" id="A0A1R3I6J8"/>
<gene>
    <name evidence="1" type="ORF">COLO4_24807</name>
</gene>
<sequence>MIEKEKISGKEFRRGGEECAGSEEDVVESGFFVYFFVLDCY</sequence>
<reference evidence="2" key="1">
    <citation type="submission" date="2013-09" db="EMBL/GenBank/DDBJ databases">
        <title>Corchorus olitorius genome sequencing.</title>
        <authorList>
            <person name="Alam M."/>
            <person name="Haque M.S."/>
            <person name="Islam M.S."/>
            <person name="Emdad E.M."/>
            <person name="Islam M.M."/>
            <person name="Ahmed B."/>
            <person name="Halim A."/>
            <person name="Hossen Q.M.M."/>
            <person name="Hossain M.Z."/>
            <person name="Ahmed R."/>
            <person name="Khan M.M."/>
            <person name="Islam R."/>
            <person name="Rashid M.M."/>
            <person name="Khan S.A."/>
            <person name="Rahman M.S."/>
            <person name="Alam M."/>
            <person name="Yahiya A.S."/>
            <person name="Khan M.S."/>
            <person name="Azam M.S."/>
            <person name="Haque T."/>
            <person name="Lashkar M.Z.H."/>
            <person name="Akhand A.I."/>
            <person name="Morshed G."/>
            <person name="Roy S."/>
            <person name="Uddin K.S."/>
            <person name="Rabeya T."/>
            <person name="Hossain A.S."/>
            <person name="Chowdhury A."/>
            <person name="Snigdha A.R."/>
            <person name="Mortoza M.S."/>
            <person name="Matin S.A."/>
            <person name="Hoque S.M.E."/>
            <person name="Islam M.K."/>
            <person name="Roy D.K."/>
            <person name="Haider R."/>
            <person name="Moosa M.M."/>
            <person name="Elias S.M."/>
            <person name="Hasan A.M."/>
            <person name="Jahan S."/>
            <person name="Shafiuddin M."/>
            <person name="Mahmood N."/>
            <person name="Shommy N.S."/>
        </authorList>
    </citation>
    <scope>NUCLEOTIDE SEQUENCE [LARGE SCALE GENOMIC DNA]</scope>
    <source>
        <strain evidence="2">cv. O-4</strain>
    </source>
</reference>
<comment type="caution">
    <text evidence="1">The sequence shown here is derived from an EMBL/GenBank/DDBJ whole genome shotgun (WGS) entry which is preliminary data.</text>
</comment>
<accession>A0A1R3I6J8</accession>
<evidence type="ECO:0000313" key="1">
    <source>
        <dbReference type="EMBL" id="OMO78217.1"/>
    </source>
</evidence>
<protein>
    <submittedName>
        <fullName evidence="1">Uncharacterized protein</fullName>
    </submittedName>
</protein>
<evidence type="ECO:0000313" key="2">
    <source>
        <dbReference type="Proteomes" id="UP000187203"/>
    </source>
</evidence>
<proteinExistence type="predicted"/>
<name>A0A1R3I6J8_9ROSI</name>
<keyword evidence="2" id="KW-1185">Reference proteome</keyword>
<dbReference type="Proteomes" id="UP000187203">
    <property type="component" value="Unassembled WGS sequence"/>
</dbReference>
<dbReference type="EMBL" id="AWUE01018797">
    <property type="protein sequence ID" value="OMO78217.1"/>
    <property type="molecule type" value="Genomic_DNA"/>
</dbReference>